<reference evidence="1" key="1">
    <citation type="submission" date="2021-03" db="EMBL/GenBank/DDBJ databases">
        <authorList>
            <person name="Bekaert M."/>
        </authorList>
    </citation>
    <scope>NUCLEOTIDE SEQUENCE</scope>
</reference>
<name>A0A8S3QW27_MYTED</name>
<proteinExistence type="predicted"/>
<dbReference type="Proteomes" id="UP000683360">
    <property type="component" value="Unassembled WGS sequence"/>
</dbReference>
<gene>
    <name evidence="1" type="ORF">MEDL_14514</name>
</gene>
<dbReference type="SUPFAM" id="SSF52266">
    <property type="entry name" value="SGNH hydrolase"/>
    <property type="match status" value="1"/>
</dbReference>
<dbReference type="Gene3D" id="3.40.50.1110">
    <property type="entry name" value="SGNH hydrolase"/>
    <property type="match status" value="1"/>
</dbReference>
<dbReference type="InterPro" id="IPR036514">
    <property type="entry name" value="SGNH_hydro_sf"/>
</dbReference>
<dbReference type="EMBL" id="CAJPWZ010000724">
    <property type="protein sequence ID" value="CAG2199780.1"/>
    <property type="molecule type" value="Genomic_DNA"/>
</dbReference>
<dbReference type="AlphaFoldDB" id="A0A8S3QW27"/>
<protein>
    <submittedName>
        <fullName evidence="1">Uncharacterized protein</fullName>
    </submittedName>
</protein>
<sequence length="625" mass="71785">MGLVHEGVIFVPSIEQISDKPEVEQMQVDRYPLSEIHRLSKSPIKVEVLLKLVTNYPNQVDKQILSDGFLYGFKVGYEGPRLPTNCHNLISAYQNKKELEIKLLKELESDRIAGPFSCRPFKNLRLSPIGLVPKKPIGEIVRNKKWQAHQVIAIENVTLSKKDYIEIAKIVIPFSKTDQYGHGTVIEITETKLKDCPIYWLKNYLMQRPKVKGPLFCHFGGCPVTRYQFSCVLNESSSQQELNSIWVVGSSIVKHAFIEAKRSFDGCSLGLHRKSYRVWWQGKGGMKWGELVPRIKFLLQIESPPKILVIHCGGNSIGAISLFDFRETLRSDILKLHEMLPQTKIVWSQILPRFKWRYGKNQQAMNIAATRINNFAAWLFACYLDSEVPDHCGRFGLSSEENSFCSRCAHTHNLSCNDRAALSTTLKLIEDAADSMTYTNQEQQDDTKYIIVQGIKTIIEWKKHIVRSVNQDRARGKVLDTLQPNEALIERDWAMKFLPLQYSSFLKAADRWQSKFETDYSRPSLQSEYTKIDIPYFRLTFGESTGYKCDPDDVAKEMRHVKNSKGIRKFQLEHFLSPSQIASFFSRLSLKKRQASNTVYDDCDMIAEESRTEMSQLTVLANTVQ</sequence>
<accession>A0A8S3QW27</accession>
<evidence type="ECO:0000313" key="1">
    <source>
        <dbReference type="EMBL" id="CAG2199780.1"/>
    </source>
</evidence>
<organism evidence="1 2">
    <name type="scientific">Mytilus edulis</name>
    <name type="common">Blue mussel</name>
    <dbReference type="NCBI Taxonomy" id="6550"/>
    <lineage>
        <taxon>Eukaryota</taxon>
        <taxon>Metazoa</taxon>
        <taxon>Spiralia</taxon>
        <taxon>Lophotrochozoa</taxon>
        <taxon>Mollusca</taxon>
        <taxon>Bivalvia</taxon>
        <taxon>Autobranchia</taxon>
        <taxon>Pteriomorphia</taxon>
        <taxon>Mytilida</taxon>
        <taxon>Mytiloidea</taxon>
        <taxon>Mytilidae</taxon>
        <taxon>Mytilinae</taxon>
        <taxon>Mytilus</taxon>
    </lineage>
</organism>
<evidence type="ECO:0000313" key="2">
    <source>
        <dbReference type="Proteomes" id="UP000683360"/>
    </source>
</evidence>
<dbReference type="OrthoDB" id="6159491at2759"/>
<keyword evidence="2" id="KW-1185">Reference proteome</keyword>
<comment type="caution">
    <text evidence="1">The sequence shown here is derived from an EMBL/GenBank/DDBJ whole genome shotgun (WGS) entry which is preliminary data.</text>
</comment>